<keyword evidence="1" id="KW-1133">Transmembrane helix</keyword>
<evidence type="ECO:0000313" key="2">
    <source>
        <dbReference type="EMBL" id="VDK88147.1"/>
    </source>
</evidence>
<name>A0A3P6TRZ2_LITSI</name>
<accession>A0A3P6TRZ2</accession>
<keyword evidence="3" id="KW-1185">Reference proteome</keyword>
<dbReference type="PANTHER" id="PTHR40288">
    <property type="entry name" value="PROTEIN CBG16535-RELATED"/>
    <property type="match status" value="1"/>
</dbReference>
<organism evidence="2 3">
    <name type="scientific">Litomosoides sigmodontis</name>
    <name type="common">Filarial nematode worm</name>
    <dbReference type="NCBI Taxonomy" id="42156"/>
    <lineage>
        <taxon>Eukaryota</taxon>
        <taxon>Metazoa</taxon>
        <taxon>Ecdysozoa</taxon>
        <taxon>Nematoda</taxon>
        <taxon>Chromadorea</taxon>
        <taxon>Rhabditida</taxon>
        <taxon>Spirurina</taxon>
        <taxon>Spiruromorpha</taxon>
        <taxon>Filarioidea</taxon>
        <taxon>Onchocercidae</taxon>
        <taxon>Litomosoides</taxon>
    </lineage>
</organism>
<keyword evidence="1" id="KW-0812">Transmembrane</keyword>
<feature type="transmembrane region" description="Helical" evidence="1">
    <location>
        <begin position="106"/>
        <end position="126"/>
    </location>
</feature>
<dbReference type="EMBL" id="UYRX01001095">
    <property type="protein sequence ID" value="VDK88147.1"/>
    <property type="molecule type" value="Genomic_DNA"/>
</dbReference>
<proteinExistence type="predicted"/>
<protein>
    <submittedName>
        <fullName evidence="2">Uncharacterized protein</fullName>
    </submittedName>
</protein>
<dbReference type="PANTHER" id="PTHR40288:SF2">
    <property type="entry name" value="G PROTEIN-COUPLED RECEPTOR-RELATED"/>
    <property type="match status" value="1"/>
</dbReference>
<reference evidence="2 3" key="1">
    <citation type="submission" date="2018-08" db="EMBL/GenBank/DDBJ databases">
        <authorList>
            <person name="Laetsch R D."/>
            <person name="Stevens L."/>
            <person name="Kumar S."/>
            <person name="Blaxter L. M."/>
        </authorList>
    </citation>
    <scope>NUCLEOTIDE SEQUENCE [LARGE SCALE GENOMIC DNA]</scope>
</reference>
<keyword evidence="1" id="KW-0472">Membrane</keyword>
<gene>
    <name evidence="2" type="ORF">NLS_LOCUS8520</name>
</gene>
<dbReference type="OrthoDB" id="5918127at2759"/>
<evidence type="ECO:0000256" key="1">
    <source>
        <dbReference type="SAM" id="Phobius"/>
    </source>
</evidence>
<dbReference type="AlphaFoldDB" id="A0A3P6TRZ2"/>
<sequence length="154" mass="17645">MGQFVKISDQYTYVFSLRLRNKVLIYCLSIGQLVVATFSLAQHFVSVMQFDEIFKCSFNESIHGCSDPGRRFLSYDIIIFDFRLFHGLIKVEECIANYLDGGYMRCLWCIGQIVALITALFSMLLIPKAHPLYLSPLLVVQNAYCFDNLNDSNS</sequence>
<dbReference type="Proteomes" id="UP000277928">
    <property type="component" value="Unassembled WGS sequence"/>
</dbReference>
<feature type="transmembrane region" description="Helical" evidence="1">
    <location>
        <begin position="23"/>
        <end position="45"/>
    </location>
</feature>
<evidence type="ECO:0000313" key="3">
    <source>
        <dbReference type="Proteomes" id="UP000277928"/>
    </source>
</evidence>